<organism evidence="2 3">
    <name type="scientific">Antiquaquibacter soli</name>
    <dbReference type="NCBI Taxonomy" id="3064523"/>
    <lineage>
        <taxon>Bacteria</taxon>
        <taxon>Bacillati</taxon>
        <taxon>Actinomycetota</taxon>
        <taxon>Actinomycetes</taxon>
        <taxon>Micrococcales</taxon>
        <taxon>Microbacteriaceae</taxon>
        <taxon>Antiquaquibacter</taxon>
    </lineage>
</organism>
<dbReference type="InterPro" id="IPR000073">
    <property type="entry name" value="AB_hydrolase_1"/>
</dbReference>
<evidence type="ECO:0000313" key="3">
    <source>
        <dbReference type="Proteomes" id="UP001241072"/>
    </source>
</evidence>
<keyword evidence="3" id="KW-1185">Reference proteome</keyword>
<keyword evidence="2" id="KW-0378">Hydrolase</keyword>
<dbReference type="PANTHER" id="PTHR43194">
    <property type="entry name" value="HYDROLASE ALPHA/BETA FOLD FAMILY"/>
    <property type="match status" value="1"/>
</dbReference>
<sequence length="265" mass="28281">MLLDVTGAPLAVIVFDPAATTEHRGDALLVHGFTGSKDDFAPLGPLLAQRGYRVVTFDNRGQHESSHSADEAAYRVPALAADTAALADALGIERPHLLGHSFGGLIAQRAVVDDPGRWASLTLLCSGPGANPRRGNYEAIIAEVGSKTMAESWIGDREAWARGEADPEMLKRRWLATDPRSLEVHARELMTAPSLVAEAAATGIPAHVAFGVTDDAWPQELQREMAADLDARLTVIPDAGHCPNTENPALTADVLADFWDSVSPR</sequence>
<comment type="caution">
    <text evidence="2">The sequence shown here is derived from an EMBL/GenBank/DDBJ whole genome shotgun (WGS) entry which is preliminary data.</text>
</comment>
<dbReference type="RefSeq" id="WP_305003151.1">
    <property type="nucleotide sequence ID" value="NZ_JAUQUB010000002.1"/>
</dbReference>
<dbReference type="InterPro" id="IPR029058">
    <property type="entry name" value="AB_hydrolase_fold"/>
</dbReference>
<name>A0ABT9BNW0_9MICO</name>
<feature type="domain" description="AB hydrolase-1" evidence="1">
    <location>
        <begin position="28"/>
        <end position="253"/>
    </location>
</feature>
<reference evidence="2 3" key="1">
    <citation type="submission" date="2023-07" db="EMBL/GenBank/DDBJ databases">
        <title>Protaetiibacter sp. nov WY-16 isolated from soil.</title>
        <authorList>
            <person name="Liu B."/>
            <person name="Wan Y."/>
        </authorList>
    </citation>
    <scope>NUCLEOTIDE SEQUENCE [LARGE SCALE GENOMIC DNA]</scope>
    <source>
        <strain evidence="2 3">WY-16</strain>
    </source>
</reference>
<proteinExistence type="predicted"/>
<protein>
    <submittedName>
        <fullName evidence="2">Alpha/beta hydrolase</fullName>
    </submittedName>
</protein>
<dbReference type="EMBL" id="JAUQUB010000002">
    <property type="protein sequence ID" value="MDO7882718.1"/>
    <property type="molecule type" value="Genomic_DNA"/>
</dbReference>
<dbReference type="InterPro" id="IPR050228">
    <property type="entry name" value="Carboxylesterase_BioH"/>
</dbReference>
<dbReference type="Pfam" id="PF12697">
    <property type="entry name" value="Abhydrolase_6"/>
    <property type="match status" value="1"/>
</dbReference>
<evidence type="ECO:0000313" key="2">
    <source>
        <dbReference type="EMBL" id="MDO7882718.1"/>
    </source>
</evidence>
<accession>A0ABT9BNW0</accession>
<gene>
    <name evidence="2" type="ORF">Q5716_10830</name>
</gene>
<dbReference type="SUPFAM" id="SSF53474">
    <property type="entry name" value="alpha/beta-Hydrolases"/>
    <property type="match status" value="1"/>
</dbReference>
<dbReference type="PANTHER" id="PTHR43194:SF2">
    <property type="entry name" value="PEROXISOMAL MEMBRANE PROTEIN LPX1"/>
    <property type="match status" value="1"/>
</dbReference>
<dbReference type="GO" id="GO:0016787">
    <property type="term" value="F:hydrolase activity"/>
    <property type="evidence" value="ECO:0007669"/>
    <property type="project" value="UniProtKB-KW"/>
</dbReference>
<dbReference type="Gene3D" id="3.40.50.1820">
    <property type="entry name" value="alpha/beta hydrolase"/>
    <property type="match status" value="1"/>
</dbReference>
<dbReference type="Proteomes" id="UP001241072">
    <property type="component" value="Unassembled WGS sequence"/>
</dbReference>
<evidence type="ECO:0000259" key="1">
    <source>
        <dbReference type="Pfam" id="PF12697"/>
    </source>
</evidence>